<gene>
    <name evidence="1" type="ORF">Afe05nite_22090</name>
</gene>
<evidence type="ECO:0000313" key="2">
    <source>
        <dbReference type="Proteomes" id="UP000598174"/>
    </source>
</evidence>
<dbReference type="AlphaFoldDB" id="A0A919MDA3"/>
<organism evidence="1 2">
    <name type="scientific">Paractinoplanes ferrugineus</name>
    <dbReference type="NCBI Taxonomy" id="113564"/>
    <lineage>
        <taxon>Bacteria</taxon>
        <taxon>Bacillati</taxon>
        <taxon>Actinomycetota</taxon>
        <taxon>Actinomycetes</taxon>
        <taxon>Micromonosporales</taxon>
        <taxon>Micromonosporaceae</taxon>
        <taxon>Paractinoplanes</taxon>
    </lineage>
</organism>
<dbReference type="Proteomes" id="UP000598174">
    <property type="component" value="Unassembled WGS sequence"/>
</dbReference>
<evidence type="ECO:0000313" key="1">
    <source>
        <dbReference type="EMBL" id="GIE10369.1"/>
    </source>
</evidence>
<keyword evidence="2" id="KW-1185">Reference proteome</keyword>
<protein>
    <submittedName>
        <fullName evidence="1">Uncharacterized protein</fullName>
    </submittedName>
</protein>
<reference evidence="1" key="1">
    <citation type="submission" date="2021-01" db="EMBL/GenBank/DDBJ databases">
        <title>Whole genome shotgun sequence of Actinoplanes ferrugineus NBRC 15555.</title>
        <authorList>
            <person name="Komaki H."/>
            <person name="Tamura T."/>
        </authorList>
    </citation>
    <scope>NUCLEOTIDE SEQUENCE</scope>
    <source>
        <strain evidence="1">NBRC 15555</strain>
    </source>
</reference>
<accession>A0A919MDA3</accession>
<name>A0A919MDA3_9ACTN</name>
<proteinExistence type="predicted"/>
<comment type="caution">
    <text evidence="1">The sequence shown here is derived from an EMBL/GenBank/DDBJ whole genome shotgun (WGS) entry which is preliminary data.</text>
</comment>
<sequence>MAAMTPEQLRFHAANLDGIRSMLGEVRSACHRIGRDRPAFGPTCGWILIGLGDRQKKHEELLAYVEETLLLMSQGIHRVADGTEELKTLIRRDDDDLLTTDGVPIIEDPPHSLHGLMESAIDRVRDREWVEPELASAAPVAEFAAPVDDRYAVLRAGGLACAMRCVEPLRRMLDDLAGTPEVVATHAAVWLGNGSDLLALSALLDECLEADLPDRDRQETRSYRSLMAHNVQALIGLAEISTAMGFITKAAGDLILLARDIIRGLIGDLFARVTTWIVDTPAGAPRPAMAARLAVVVLTAWRIHAYLTALGDSISSLSRTVEG</sequence>
<dbReference type="EMBL" id="BOMM01000016">
    <property type="protein sequence ID" value="GIE10369.1"/>
    <property type="molecule type" value="Genomic_DNA"/>
</dbReference>